<dbReference type="InterPro" id="IPR000185">
    <property type="entry name" value="SecA"/>
</dbReference>
<keyword evidence="2" id="KW-0811">Translocation</keyword>
<keyword evidence="1" id="KW-0653">Protein transport</keyword>
<dbReference type="InterPro" id="IPR027417">
    <property type="entry name" value="P-loop_NTPase"/>
</dbReference>
<dbReference type="PANTHER" id="PTHR30612:SF0">
    <property type="entry name" value="CHLOROPLAST PROTEIN-TRANSPORTING ATPASE"/>
    <property type="match status" value="1"/>
</dbReference>
<dbReference type="RefSeq" id="XP_065663334.1">
    <property type="nucleotide sequence ID" value="XM_065807262.1"/>
</dbReference>
<dbReference type="InterPro" id="IPR011115">
    <property type="entry name" value="SecA_DEAD"/>
</dbReference>
<dbReference type="SUPFAM" id="SSF52540">
    <property type="entry name" value="P-loop containing nucleoside triphosphate hydrolases"/>
    <property type="match status" value="4"/>
</dbReference>
<keyword evidence="1" id="KW-0813">Transport</keyword>
<name>A0ABM4CNE3_HYDVU</name>
<dbReference type="PROSITE" id="PS51196">
    <property type="entry name" value="SECA_MOTOR_DEAD"/>
    <property type="match status" value="1"/>
</dbReference>
<evidence type="ECO:0000259" key="4">
    <source>
        <dbReference type="PROSITE" id="PS51196"/>
    </source>
</evidence>
<evidence type="ECO:0000256" key="3">
    <source>
        <dbReference type="SAM" id="Coils"/>
    </source>
</evidence>
<gene>
    <name evidence="6" type="primary">LOC136085795</name>
</gene>
<organism evidence="5 6">
    <name type="scientific">Hydra vulgaris</name>
    <name type="common">Hydra</name>
    <name type="synonym">Hydra attenuata</name>
    <dbReference type="NCBI Taxonomy" id="6087"/>
    <lineage>
        <taxon>Eukaryota</taxon>
        <taxon>Metazoa</taxon>
        <taxon>Cnidaria</taxon>
        <taxon>Hydrozoa</taxon>
        <taxon>Hydroidolina</taxon>
        <taxon>Anthoathecata</taxon>
        <taxon>Aplanulata</taxon>
        <taxon>Hydridae</taxon>
        <taxon>Hydra</taxon>
    </lineage>
</organism>
<evidence type="ECO:0000313" key="6">
    <source>
        <dbReference type="RefSeq" id="XP_065663334.1"/>
    </source>
</evidence>
<dbReference type="Gene3D" id="3.40.50.300">
    <property type="entry name" value="P-loop containing nucleotide triphosphate hydrolases"/>
    <property type="match status" value="2"/>
</dbReference>
<dbReference type="InterPro" id="IPR036465">
    <property type="entry name" value="vWFA_dom_sf"/>
</dbReference>
<keyword evidence="5" id="KW-1185">Reference proteome</keyword>
<protein>
    <submittedName>
        <fullName evidence="6">Uncharacterized protein LOC136085795 isoform X1</fullName>
    </submittedName>
</protein>
<dbReference type="CDD" id="cd00198">
    <property type="entry name" value="vWFA"/>
    <property type="match status" value="1"/>
</dbReference>
<dbReference type="SUPFAM" id="SSF53300">
    <property type="entry name" value="vWA-like"/>
    <property type="match status" value="1"/>
</dbReference>
<proteinExistence type="predicted"/>
<dbReference type="PANTHER" id="PTHR30612">
    <property type="entry name" value="SECA INNER MEMBRANE COMPONENT OF SEC PROTEIN SECRETION SYSTEM"/>
    <property type="match status" value="1"/>
</dbReference>
<dbReference type="Pfam" id="PF07517">
    <property type="entry name" value="SecA_DEAD"/>
    <property type="match status" value="1"/>
</dbReference>
<evidence type="ECO:0000256" key="2">
    <source>
        <dbReference type="ARBA" id="ARBA00023010"/>
    </source>
</evidence>
<reference evidence="6" key="1">
    <citation type="submission" date="2025-08" db="UniProtKB">
        <authorList>
            <consortium name="RefSeq"/>
        </authorList>
    </citation>
    <scope>IDENTIFICATION</scope>
</reference>
<accession>A0ABM4CNE3</accession>
<dbReference type="Proteomes" id="UP001652625">
    <property type="component" value="Chromosome 10"/>
</dbReference>
<keyword evidence="3" id="KW-0175">Coiled coil</keyword>
<dbReference type="GeneID" id="136085795"/>
<feature type="coiled-coil region" evidence="3">
    <location>
        <begin position="956"/>
        <end position="983"/>
    </location>
</feature>
<evidence type="ECO:0000313" key="5">
    <source>
        <dbReference type="Proteomes" id="UP001652625"/>
    </source>
</evidence>
<dbReference type="Gene3D" id="3.40.50.410">
    <property type="entry name" value="von Willebrand factor, type A domain"/>
    <property type="match status" value="1"/>
</dbReference>
<sequence length="2900" mass="337943">MLMPNCLEKSILNLIYLIRLKDLPDNNITHLLKKEEEPIDFDVHIFSLNERFAIEGLNFNHETKENFKTAINLTKKGQFNSALQGFESLFKKIQPLDITEITLLLEKANENYNLIENQDIILLLGMTGSGKTATIHFLSGSKMVEQKVEIKPGKFLNHITAAEPFPDALSKFVISCRAESETRYINPIQINLKDLGAFTDEFIILCDSPGFGDTAGPEVDIANSVSIVEGIRCCKSVRPVILMNYENQGGRGEGIREMTRMIQDMVINIEEYLSTFSYLFTKYREIDIHTSLLNIYISIEKSMSEPNDETFKAILKDMLKKTKKNGKSLDLINHDPLDVLNKIITTPCIDDPKRVFRYTMAERSKSAVYMQAEYNKSAIICAAKTNNYYLIKYKISELIFLSDTLKLNEVKQTLKESIDFVNTHIERRYEDTKERFNRCLDNQSKLSSDELEYYVSHIDKFKELHIFKDVEPLIKVSRLSEALVQNLRLRCDEELKAFKSLDIFESEYSKTSLHNLKIMSEKCDNQGYINACQFVIDQVYIIQANLESFLEKNDFNGSANVLQLSKITCIKFEGHENIKMQMTAVYEKLKMLVISKIKRFSESCERSFAQQYLTNDDLSAINDCLQVLENAKHINLLCEHITKEEIDKHCETFLGKILQFYENLNNEINYLFKNEKFKEMEAVCKQMQLVRRIGSIEQRTAEAYYSTNQSITAYMKSLSDDTEKLLNNNNNSNGVVDYNKIFSNLKNLIDAEWLNHKSGYYKSIIKNIQYNLTDRAFILYETLVETNLDLESYSELEKVNKILQELDGLKKFQNSIPEIQKYRDQSFEYFNNSVGKSFEDIKNIFSLDKQSVNHLKNRKAKLIIIKNEYQLMQPNILYLKSEQFISIEKVNEKIMELTNNINETEKNMELRKSRQNWLTGIINEYSASLKESKRNKSNRVLRSNNFKSVDDIFKEKSENENKISQLNCEIEKNKHQIKHLETVKLKFKEISSKNLTSNEANEYISKTKYKNIENLNYKINELETKINDAELNGIEYLFKSIDCSKAEGALNYLNSCISIKFINKKATSIKLELETFLNKYKVFIAFEMNSCLNEIQTLNLASSFLVHGLTQRIKIRLEECIEIQNYTLLNRLMQSQHIKKDIVDRLSNYHLILDQSGVNESLKTEIVKAFIQLDKYAENVKFCQLYCDYNQNRIKAFNDFEKNIMEFMENYKFNEVAMKLFEVDDKVLSYNIVYKIKISLANSINKVITKTKSHLRALGNSLDKNEVKKVLKQLLRLDNAKKFLYDNLPLKERFKINSYIDYDTELELTNCLKFIHETICKKILKFIDKIKFHINNNNFYEAEVKREHLYHIHNLLEIYCNSVEINNKIEAIQENLEDRINAITEKFVNMSINDYYQNQPKPVLDELDKLVKHTSNEKYVELLSKIKIAIKIQMEHVFVSIKNSKPDERAEKIELIKATLYLLPDCIKPWVESEREKIKNQIDQENKVFQDEFNRIKNASDIKLVYKFMEKCKHNGMEEYIRLIQNIVIDQVDECNRDLTKYLDENDIIKALKMFNRYLEFIQVFGETLIEINSIFSIIERNLWSKFNSICSIFFDISSNRDNESTLKNFHNLNYFIELKKLKYQNFPRLTNLNRLIDNLLLGLSQSYESIADFFFDNQKKFQSSLEELNILKINESMAVCQEWNSLLDAIYHTKINQENFFVQKNMSKIESCNRYNEMKETLSLKLKNYKLQIINIEILKAYNNERDRFYQEFVKHILFLCHSKELKNHIVYDIFNPNSYENEVFPFLTNFFNKLSESTKNIFSEDTSEKTRREFDLFRFNLENIKSFDMHSKLVGLNFNFSTIVHEINVKLESSLNYLFTMANRSESNVYEKAKWLIKIKTFSNNLPEYSESINEKLDHILKMYNNQYANYCKIEMAKLSIALEQDPSGVGFNIIAEHAVFKGQVISIFNQNTKYHGIDYVLNKLEGDDINNESMQRLKYVYDFYLKSYQQTIKKYIVKINEKGVLNELVRYIKNNGDKMAENMFEKNIWDENDRKKISILVASIFALWTLQNAEYYNEMEGIENQDTYLLTPHPSQVISIFRILGFGYMEPKQHRSIVKTIKSVVSSLETYVSNDKLQNNLVQVGTGEGKSLILAVVSCILSVIGFDVSCACYSEYLSSRDYKSFLPLFSSLGLTSHIRYATFNAVCEDVINQTCNIRNRVADLVSNKLTEKVLTHKKPARPMVLLIDEVDVFFNKDFYGNLYTPLARIKNPCIADLTRYIWSHRKEKLTLKHLQSTLEYQTCCNYFKEWDFLVMEAVKDMLTDVQDFKHDYIIKNDKLAYKEQDGISYDVVYGYKTLFAYYFEHDEGRISAESLEEVVSIGIRCGNFSFAEIPNNFLYITGVSGTLKTLSSSEKKIVESYGIKKFTYIPSIFGENKRRFAKEADIFIENNDDYYAKLNEHIEYSTMTQKEYRRPILVFFTTKASLMEFYNSNKLTLNKENVQIITEEISESPKEKEMLIKRATISGQITFLTRAFGRGTDFVCSDQNVIANGGVHVIQTFFSEELSEEIQIQGRTARQGKDGSCSMVLRDSDLEKYLGVNYSKIICMLRNEKVIYETLNSKRNKLFDSTYLNINAQVKEAKEEHLLGEKFVKNLNNNEIDKIKAFLSERNIGSTNSVINSRTVCLMDATGSMGDLLNKAKITVGTMFERASAILIENSIPADSFQMQFAVYRDYDCLNDGLLQYSPWETKPENLRLFIDKISAHGGGDYEEAIEIGLWHVNRENEENTVNQVILIGDAPAKTKAQINRYRNVKGESYWQKTDFKVPTFYKDEVEKLKKSGIVVHTFYLANGAKSNFQKISTKTGGLCEPLNIDSSDGANVLTDIVTRRILGNVGQLRGKGNELVNAYNERYAKSYK</sequence>
<feature type="coiled-coil region" evidence="3">
    <location>
        <begin position="887"/>
        <end position="914"/>
    </location>
</feature>
<dbReference type="InterPro" id="IPR014018">
    <property type="entry name" value="SecA_motor_DEAD"/>
</dbReference>
<feature type="domain" description="SecA family profile" evidence="4">
    <location>
        <begin position="1980"/>
        <end position="2601"/>
    </location>
</feature>
<evidence type="ECO:0000256" key="1">
    <source>
        <dbReference type="ARBA" id="ARBA00022927"/>
    </source>
</evidence>